<accession>A0AAN9YPR1</accession>
<dbReference type="EMBL" id="JAKJXP020000021">
    <property type="protein sequence ID" value="KAK7754323.1"/>
    <property type="molecule type" value="Genomic_DNA"/>
</dbReference>
<dbReference type="CDD" id="cd12148">
    <property type="entry name" value="fungal_TF_MHR"/>
    <property type="match status" value="1"/>
</dbReference>
<keyword evidence="5" id="KW-1185">Reference proteome</keyword>
<feature type="region of interest" description="Disordered" evidence="3">
    <location>
        <begin position="89"/>
        <end position="113"/>
    </location>
</feature>
<evidence type="ECO:0000313" key="5">
    <source>
        <dbReference type="Proteomes" id="UP001320420"/>
    </source>
</evidence>
<evidence type="ECO:0000313" key="4">
    <source>
        <dbReference type="EMBL" id="KAK7754323.1"/>
    </source>
</evidence>
<feature type="compositionally biased region" description="Low complexity" evidence="3">
    <location>
        <begin position="93"/>
        <end position="102"/>
    </location>
</feature>
<dbReference type="AlphaFoldDB" id="A0AAN9YPR1"/>
<comment type="caution">
    <text evidence="4">The sequence shown here is derived from an EMBL/GenBank/DDBJ whole genome shotgun (WGS) entry which is preliminary data.</text>
</comment>
<evidence type="ECO:0000256" key="2">
    <source>
        <dbReference type="ARBA" id="ARBA00023242"/>
    </source>
</evidence>
<sequence length="625" mass="69742">MAGPRLVSPEKFRTKRPSRSPITGLAALSPTPLVAGFSEPASARPVLAGVPEVHQQRRPNPATNTKPGYLGFTSFTGVYEETQNSLSLVQGLGDSTPSSSDVRSSDVRQSGDDGGAAAFLRIREKCLTVLRNVPGEAQGRQLFRTFFSPMESWVYIVARRVLESFYREFGRYLGASPGNTAQLEKVAHRICVNTARPFSDREANLDLWINQLCGENLRWESVGLLFNCWDLSNHSKFLNNALVKDRLGRKGWDPLARECFNLCTDLCQEFSNGSSVMLHLGWRRTVNESMFTGDASLATWRTNAEQISLLTYLGFHDDGPLDPNTPYVPTFSSEIKRRLFSYSFTTHISTVSFTGRPPLFCRRYTSTPLPLDIKDEDLFSDEVTLAKAVEYVDENGWNTRGEFYPATFIRGRVLMAFIREDVFEIALGHTHKTPVETLLALKAHQIKVLSELPSCLLYRPGDLADLSLNVEILYSRLIVELENLQNMFFIERLLIRHGREDTGDLLAVMGFAAPAGGILCLELLKPTLPNGQHSDPRISRSSIIQKLSLLAGFLDWVNPSAPNGDLCSECKSVIQRVLDQTLNVSLDGLAAAPEPLGWDLPSQLDFNFDLLDTFDWLRPDVNASQ</sequence>
<dbReference type="PANTHER" id="PTHR31001:SF40">
    <property type="entry name" value="ZN(II)2CYS6 TRANSCRIPTION FACTOR (EUROFUNG)"/>
    <property type="match status" value="1"/>
</dbReference>
<feature type="region of interest" description="Disordered" evidence="3">
    <location>
        <begin position="1"/>
        <end position="26"/>
    </location>
</feature>
<evidence type="ECO:0000256" key="1">
    <source>
        <dbReference type="ARBA" id="ARBA00004123"/>
    </source>
</evidence>
<organism evidence="4 5">
    <name type="scientific">Diatrype stigma</name>
    <dbReference type="NCBI Taxonomy" id="117547"/>
    <lineage>
        <taxon>Eukaryota</taxon>
        <taxon>Fungi</taxon>
        <taxon>Dikarya</taxon>
        <taxon>Ascomycota</taxon>
        <taxon>Pezizomycotina</taxon>
        <taxon>Sordariomycetes</taxon>
        <taxon>Xylariomycetidae</taxon>
        <taxon>Xylariales</taxon>
        <taxon>Diatrypaceae</taxon>
        <taxon>Diatrype</taxon>
    </lineage>
</organism>
<dbReference type="GO" id="GO:0005634">
    <property type="term" value="C:nucleus"/>
    <property type="evidence" value="ECO:0007669"/>
    <property type="project" value="UniProtKB-SubCell"/>
</dbReference>
<dbReference type="PANTHER" id="PTHR31001">
    <property type="entry name" value="UNCHARACTERIZED TRANSCRIPTIONAL REGULATORY PROTEIN"/>
    <property type="match status" value="1"/>
</dbReference>
<comment type="subcellular location">
    <subcellularLocation>
        <location evidence="1">Nucleus</location>
    </subcellularLocation>
</comment>
<protein>
    <recommendedName>
        <fullName evidence="6">Transcription factor domain-containing protein</fullName>
    </recommendedName>
</protein>
<gene>
    <name evidence="4" type="ORF">SLS62_003616</name>
</gene>
<dbReference type="InterPro" id="IPR050613">
    <property type="entry name" value="Sec_Metabolite_Reg"/>
</dbReference>
<name>A0AAN9YPR1_9PEZI</name>
<proteinExistence type="predicted"/>
<evidence type="ECO:0000256" key="3">
    <source>
        <dbReference type="SAM" id="MobiDB-lite"/>
    </source>
</evidence>
<evidence type="ECO:0008006" key="6">
    <source>
        <dbReference type="Google" id="ProtNLM"/>
    </source>
</evidence>
<dbReference type="Proteomes" id="UP001320420">
    <property type="component" value="Unassembled WGS sequence"/>
</dbReference>
<reference evidence="4 5" key="1">
    <citation type="submission" date="2024-02" db="EMBL/GenBank/DDBJ databases">
        <title>De novo assembly and annotation of 12 fungi associated with fruit tree decline syndrome in Ontario, Canada.</title>
        <authorList>
            <person name="Sulman M."/>
            <person name="Ellouze W."/>
            <person name="Ilyukhin E."/>
        </authorList>
    </citation>
    <scope>NUCLEOTIDE SEQUENCE [LARGE SCALE GENOMIC DNA]</scope>
    <source>
        <strain evidence="4 5">M11/M66-122</strain>
    </source>
</reference>
<keyword evidence="2" id="KW-0539">Nucleus</keyword>